<dbReference type="Pfam" id="PF00300">
    <property type="entry name" value="His_Phos_1"/>
    <property type="match status" value="1"/>
</dbReference>
<dbReference type="OrthoDB" id="414418at2759"/>
<dbReference type="SUPFAM" id="SSF53254">
    <property type="entry name" value="Phosphoglycerate mutase-like"/>
    <property type="match status" value="1"/>
</dbReference>
<dbReference type="InterPro" id="IPR013078">
    <property type="entry name" value="His_Pase_superF_clade-1"/>
</dbReference>
<dbReference type="CDD" id="cd07067">
    <property type="entry name" value="HP_PGM_like"/>
    <property type="match status" value="1"/>
</dbReference>
<name>A0A815BU17_9BILA</name>
<gene>
    <name evidence="1" type="ORF">VCS650_LOCUS29614</name>
</gene>
<protein>
    <recommendedName>
        <fullName evidence="3">Phosphoglycerate mutase</fullName>
    </recommendedName>
</protein>
<accession>A0A815BU17</accession>
<evidence type="ECO:0000313" key="2">
    <source>
        <dbReference type="Proteomes" id="UP000663891"/>
    </source>
</evidence>
<evidence type="ECO:0008006" key="3">
    <source>
        <dbReference type="Google" id="ProtNLM"/>
    </source>
</evidence>
<organism evidence="1 2">
    <name type="scientific">Adineta steineri</name>
    <dbReference type="NCBI Taxonomy" id="433720"/>
    <lineage>
        <taxon>Eukaryota</taxon>
        <taxon>Metazoa</taxon>
        <taxon>Spiralia</taxon>
        <taxon>Gnathifera</taxon>
        <taxon>Rotifera</taxon>
        <taxon>Eurotatoria</taxon>
        <taxon>Bdelloidea</taxon>
        <taxon>Adinetida</taxon>
        <taxon>Adinetidae</taxon>
        <taxon>Adineta</taxon>
    </lineage>
</organism>
<dbReference type="Proteomes" id="UP000663891">
    <property type="component" value="Unassembled WGS sequence"/>
</dbReference>
<dbReference type="InterPro" id="IPR051710">
    <property type="entry name" value="Phosphatase_SH3-domain"/>
</dbReference>
<proteinExistence type="predicted"/>
<dbReference type="SMART" id="SM00855">
    <property type="entry name" value="PGAM"/>
    <property type="match status" value="1"/>
</dbReference>
<sequence length="272" mass="31717">MATVQTKNIYFARHGERTDWIDRTWIETAKRQYDSPLSSYGLQQAHELGIYITELKPRITHIYASPFLRTIQTALQVAKELNKNVLSNNDLIKIRLEPGYGEFHGSDAMWNENNIFQPLDEHTEILQYIEYFDQDYQSIFKPDYYLQVKGETRQQLRDRLKRVLQCTLDAHTDDCNILIITHAATLVEGVRALITITKEHNQGIEITTIQEQNNTSTWDMSPIRAGVCSLTHCEFIDKKWTLSKTGLASYLSKGEQRIWYFPEDKSLYETSE</sequence>
<evidence type="ECO:0000313" key="1">
    <source>
        <dbReference type="EMBL" id="CAF1274506.1"/>
    </source>
</evidence>
<dbReference type="PANTHER" id="PTHR16469">
    <property type="entry name" value="UBIQUITIN-ASSOCIATED AND SH3 DOMAIN-CONTAINING BA-RELATED"/>
    <property type="match status" value="1"/>
</dbReference>
<dbReference type="EMBL" id="CAJNON010000462">
    <property type="protein sequence ID" value="CAF1274506.1"/>
    <property type="molecule type" value="Genomic_DNA"/>
</dbReference>
<dbReference type="AlphaFoldDB" id="A0A815BU17"/>
<dbReference type="Gene3D" id="3.40.50.1240">
    <property type="entry name" value="Phosphoglycerate mutase-like"/>
    <property type="match status" value="1"/>
</dbReference>
<dbReference type="InterPro" id="IPR029033">
    <property type="entry name" value="His_PPase_superfam"/>
</dbReference>
<reference evidence="1" key="1">
    <citation type="submission" date="2021-02" db="EMBL/GenBank/DDBJ databases">
        <authorList>
            <person name="Nowell W R."/>
        </authorList>
    </citation>
    <scope>NUCLEOTIDE SEQUENCE</scope>
</reference>
<dbReference type="PANTHER" id="PTHR16469:SF51">
    <property type="entry name" value="TRANSCRIPTION FACTOR TAU 55 KDA SUBUNIT"/>
    <property type="match status" value="1"/>
</dbReference>
<comment type="caution">
    <text evidence="1">The sequence shown here is derived from an EMBL/GenBank/DDBJ whole genome shotgun (WGS) entry which is preliminary data.</text>
</comment>